<dbReference type="Pfam" id="PF00082">
    <property type="entry name" value="Peptidase_S8"/>
    <property type="match status" value="1"/>
</dbReference>
<dbReference type="GO" id="GO:0004252">
    <property type="term" value="F:serine-type endopeptidase activity"/>
    <property type="evidence" value="ECO:0007669"/>
    <property type="project" value="InterPro"/>
</dbReference>
<organism evidence="3 4">
    <name type="scientific">Paracoccus zhejiangensis</name>
    <dbReference type="NCBI Taxonomy" id="1077935"/>
    <lineage>
        <taxon>Bacteria</taxon>
        <taxon>Pseudomonadati</taxon>
        <taxon>Pseudomonadota</taxon>
        <taxon>Alphaproteobacteria</taxon>
        <taxon>Rhodobacterales</taxon>
        <taxon>Paracoccaceae</taxon>
        <taxon>Paracoccus</taxon>
    </lineage>
</organism>
<evidence type="ECO:0000259" key="2">
    <source>
        <dbReference type="Pfam" id="PF00082"/>
    </source>
</evidence>
<evidence type="ECO:0000256" key="1">
    <source>
        <dbReference type="SAM" id="MobiDB-lite"/>
    </source>
</evidence>
<evidence type="ECO:0000313" key="3">
    <source>
        <dbReference type="EMBL" id="AUH66547.1"/>
    </source>
</evidence>
<gene>
    <name evidence="3" type="ORF">CX676_19760</name>
</gene>
<evidence type="ECO:0000313" key="4">
    <source>
        <dbReference type="Proteomes" id="UP000234530"/>
    </source>
</evidence>
<name>A0A2H5F4T4_9RHOB</name>
<dbReference type="InterPro" id="IPR000209">
    <property type="entry name" value="Peptidase_S8/S53_dom"/>
</dbReference>
<reference evidence="3 4" key="1">
    <citation type="journal article" date="2013" name="Antonie Van Leeuwenhoek">
        <title>Paracoccus zhejiangensis sp. nov., isolated from activated sludge in wastewater-treatment system.</title>
        <authorList>
            <person name="Wu Z.G."/>
            <person name="Zhang D.F."/>
            <person name="Liu Y.L."/>
            <person name="Wang F."/>
            <person name="Jiang X."/>
            <person name="Li C."/>
            <person name="Li S.P."/>
            <person name="Hong Q."/>
            <person name="Li W.J."/>
        </authorList>
    </citation>
    <scope>NUCLEOTIDE SEQUENCE [LARGE SCALE GENOMIC DNA]</scope>
    <source>
        <strain evidence="3 4">J6</strain>
        <plasmid evidence="4">Plasmid ppz01</plasmid>
    </source>
</reference>
<geneLocation type="plasmid" evidence="4">
    <name>ppz01</name>
</geneLocation>
<dbReference type="OrthoDB" id="8010691at2"/>
<dbReference type="InterPro" id="IPR036852">
    <property type="entry name" value="Peptidase_S8/S53_dom_sf"/>
</dbReference>
<dbReference type="RefSeq" id="WP_101754518.1">
    <property type="nucleotide sequence ID" value="NZ_CP025431.1"/>
</dbReference>
<dbReference type="SUPFAM" id="SSF52743">
    <property type="entry name" value="Subtilisin-like"/>
    <property type="match status" value="1"/>
</dbReference>
<dbReference type="EMBL" id="CP025431">
    <property type="protein sequence ID" value="AUH66547.1"/>
    <property type="molecule type" value="Genomic_DNA"/>
</dbReference>
<keyword evidence="4" id="KW-1185">Reference proteome</keyword>
<accession>A0A2H5F4T4</accession>
<dbReference type="Proteomes" id="UP000234530">
    <property type="component" value="Plasmid pPZ01"/>
</dbReference>
<proteinExistence type="predicted"/>
<protein>
    <recommendedName>
        <fullName evidence="2">Peptidase S8/S53 domain-containing protein</fullName>
    </recommendedName>
</protein>
<dbReference type="KEGG" id="pzh:CX676_19760"/>
<dbReference type="Gene3D" id="3.40.50.200">
    <property type="entry name" value="Peptidase S8/S53 domain"/>
    <property type="match status" value="2"/>
</dbReference>
<feature type="region of interest" description="Disordered" evidence="1">
    <location>
        <begin position="825"/>
        <end position="846"/>
    </location>
</feature>
<feature type="domain" description="Peptidase S8/S53" evidence="2">
    <location>
        <begin position="713"/>
        <end position="810"/>
    </location>
</feature>
<dbReference type="AlphaFoldDB" id="A0A2H5F4T4"/>
<sequence length="846" mass="91741">MDCEWILLNSQALGSKTPYADWAQEIRPEHLKHRFPSFIVPNADASEKVADQKVADQAVMGTFELPHFRPVYVRLKGKDSTELEDNAKTCLGAAGKIKSPWPLPIILLDRHASDTLFSFAAGTTLPDEARFFFIYTLEWWPFPLANQLEELRTGPYVPGLSLRSLLNPGVPVALPTPAPAAPAAPPTVANSPVVTAIIDAEIGIANARFRAANGGTRIRHFWRQRQETLAGLTDLMIGREFSATAINLMLNDSNGDERLFYDLLRSGDYGSAMYPLMEDEALRLEDDRTQEGPGDEGFSWSLELARRLEHMLSISPPVNGVSELVRFHPLPGANSDPERALGVVKELLEEIAGTDRNNLDRVAQRLILAEDLDRDKGIPDKYRERAQQYAAHLRGGNYDTPARERPVGFRAGHGTHILDIAAGFPPDDAPGNRPIVAVELPEYVIEDTSGARLEVFVLIAMQRILDWVDNWENSGRAVPVVVNISLANAAGPKDGTGFLESRLEYLARKRSDHSAPTKVVIAAGNDYRTRMSGAFALDTHGGSETVEWRVPPGDQSASFLEIRPNSAHDLELTIVTPSGEEITLTEAGGFDAVLVCNGARVGRVYPSKEGDQRVITFALRSTLELDADFLRAPSGTYCLTFTNTGNSPLSIKLGIQRDDTLSGYPAYGKQSYLDHSTLTGRDPRTRKFDLPAGASPVSRQNTISAFATKAGEDFIVVGAAMTNATDDDDAVLSPEGRATTYTGSGGAIGTRFRPDLSAVAEDGAATPGQRASGVYSGSSVLFSGSSTATAHVTRALVDLYSATPNPGSKDEILVKVLSDTEPPDPRLGIGVLGPPLAPGRRPRRRY</sequence>
<dbReference type="GO" id="GO:0006508">
    <property type="term" value="P:proteolysis"/>
    <property type="evidence" value="ECO:0007669"/>
    <property type="project" value="InterPro"/>
</dbReference>
<keyword evidence="3" id="KW-0614">Plasmid</keyword>